<dbReference type="PIRSF" id="PIRSF005572">
    <property type="entry name" value="NifS"/>
    <property type="match status" value="1"/>
</dbReference>
<accession>A0ABS4SAG8</accession>
<dbReference type="RefSeq" id="WP_029270149.1">
    <property type="nucleotide sequence ID" value="NZ_JAGIKX010000007.1"/>
</dbReference>
<dbReference type="NCBIfam" id="NF002806">
    <property type="entry name" value="PRK02948.1"/>
    <property type="match status" value="1"/>
</dbReference>
<dbReference type="EC" id="2.8.1.7" evidence="4"/>
<dbReference type="PANTHER" id="PTHR11601">
    <property type="entry name" value="CYSTEINE DESULFURYLASE FAMILY MEMBER"/>
    <property type="match status" value="1"/>
</dbReference>
<dbReference type="PANTHER" id="PTHR11601:SF36">
    <property type="entry name" value="CYSTEINE DESULFURASE NIFS-RELATED"/>
    <property type="match status" value="1"/>
</dbReference>
<dbReference type="Gene3D" id="3.40.640.10">
    <property type="entry name" value="Type I PLP-dependent aspartate aminotransferase-like (Major domain)"/>
    <property type="match status" value="1"/>
</dbReference>
<comment type="caution">
    <text evidence="4">The sequence shown here is derived from an EMBL/GenBank/DDBJ whole genome shotgun (WGS) entry which is preliminary data.</text>
</comment>
<sequence>MIYLDYAATTPTSDEALHVYNKVSQSFYGNPSSLHDIGSKAQHLLQSCRRELSSLLNGSENGIYFTSGGSEANILALKSLINAHQGKGNHLITTAAEHSSVFNFFQLMMEEGFEVTFLPIHEDGLIQIKDLKHAIKKSTILVSIHHGNGEIGAVQPIEEIGDLLEAYDILFHSDCVQTFGKIPINIQKAKLDSLSISSHKIYGPKGVGSAYINPNTTWQQEIPGTTHESGFRPGTENLPGIAAFITIAAAVCNHMEIEQKRLNKLKLYLVNELRKRSTFIHIESGWSTDYLPHILGLRIKGMEGQYTMLECNRYGVAVSTGTACQIANLAPSRTMLALGRSETEAKEFIRLSLGKQSTMEDMQKTISIFDTIIEKSLLVRRETKH</sequence>
<evidence type="ECO:0000313" key="4">
    <source>
        <dbReference type="EMBL" id="MBP2257362.1"/>
    </source>
</evidence>
<evidence type="ECO:0000256" key="1">
    <source>
        <dbReference type="ARBA" id="ARBA00001933"/>
    </source>
</evidence>
<dbReference type="InterPro" id="IPR015424">
    <property type="entry name" value="PyrdxlP-dep_Trfase"/>
</dbReference>
<dbReference type="InterPro" id="IPR015421">
    <property type="entry name" value="PyrdxlP-dep_Trfase_major"/>
</dbReference>
<keyword evidence="4" id="KW-0808">Transferase</keyword>
<dbReference type="Gene3D" id="1.10.260.50">
    <property type="match status" value="1"/>
</dbReference>
<dbReference type="InterPro" id="IPR000192">
    <property type="entry name" value="Aminotrans_V_dom"/>
</dbReference>
<proteinExistence type="predicted"/>
<dbReference type="Pfam" id="PF00266">
    <property type="entry name" value="Aminotran_5"/>
    <property type="match status" value="1"/>
</dbReference>
<keyword evidence="5" id="KW-1185">Reference proteome</keyword>
<dbReference type="GO" id="GO:0031071">
    <property type="term" value="F:cysteine desulfurase activity"/>
    <property type="evidence" value="ECO:0007669"/>
    <property type="project" value="UniProtKB-EC"/>
</dbReference>
<dbReference type="SUPFAM" id="SSF53383">
    <property type="entry name" value="PLP-dependent transferases"/>
    <property type="match status" value="1"/>
</dbReference>
<comment type="cofactor">
    <cofactor evidence="1">
        <name>pyridoxal 5'-phosphate</name>
        <dbReference type="ChEBI" id="CHEBI:597326"/>
    </cofactor>
</comment>
<protein>
    <submittedName>
        <fullName evidence="4">Cysteine desulfurase</fullName>
        <ecNumber evidence="4">2.8.1.7</ecNumber>
    </submittedName>
</protein>
<dbReference type="Proteomes" id="UP001519294">
    <property type="component" value="Unassembled WGS sequence"/>
</dbReference>
<evidence type="ECO:0000313" key="5">
    <source>
        <dbReference type="Proteomes" id="UP001519294"/>
    </source>
</evidence>
<dbReference type="InterPro" id="IPR016454">
    <property type="entry name" value="Cysteine_dSase"/>
</dbReference>
<organism evidence="4 5">
    <name type="scientific">Virgibacillus alimentarius</name>
    <dbReference type="NCBI Taxonomy" id="698769"/>
    <lineage>
        <taxon>Bacteria</taxon>
        <taxon>Bacillati</taxon>
        <taxon>Bacillota</taxon>
        <taxon>Bacilli</taxon>
        <taxon>Bacillales</taxon>
        <taxon>Bacillaceae</taxon>
        <taxon>Virgibacillus</taxon>
    </lineage>
</organism>
<evidence type="ECO:0000259" key="3">
    <source>
        <dbReference type="Pfam" id="PF00266"/>
    </source>
</evidence>
<reference evidence="4 5" key="1">
    <citation type="submission" date="2021-03" db="EMBL/GenBank/DDBJ databases">
        <title>Genomic Encyclopedia of Type Strains, Phase IV (KMG-IV): sequencing the most valuable type-strain genomes for metagenomic binning, comparative biology and taxonomic classification.</title>
        <authorList>
            <person name="Goeker M."/>
        </authorList>
    </citation>
    <scope>NUCLEOTIDE SEQUENCE [LARGE SCALE GENOMIC DNA]</scope>
    <source>
        <strain evidence="4 5">DSM 25790</strain>
    </source>
</reference>
<dbReference type="Gene3D" id="3.90.1150.10">
    <property type="entry name" value="Aspartate Aminotransferase, domain 1"/>
    <property type="match status" value="1"/>
</dbReference>
<name>A0ABS4SAG8_9BACI</name>
<dbReference type="InterPro" id="IPR015422">
    <property type="entry name" value="PyrdxlP-dep_Trfase_small"/>
</dbReference>
<dbReference type="EMBL" id="JAGIKX010000007">
    <property type="protein sequence ID" value="MBP2257362.1"/>
    <property type="molecule type" value="Genomic_DNA"/>
</dbReference>
<keyword evidence="2" id="KW-0663">Pyridoxal phosphate</keyword>
<evidence type="ECO:0000256" key="2">
    <source>
        <dbReference type="ARBA" id="ARBA00022898"/>
    </source>
</evidence>
<gene>
    <name evidence="4" type="ORF">J2Z81_001310</name>
</gene>
<feature type="domain" description="Aminotransferase class V" evidence="3">
    <location>
        <begin position="2"/>
        <end position="363"/>
    </location>
</feature>